<name>A0A0R3SH09_HYMDI</name>
<dbReference type="AlphaFoldDB" id="A0A0R3SH09"/>
<feature type="compositionally biased region" description="Basic and acidic residues" evidence="1">
    <location>
        <begin position="31"/>
        <end position="41"/>
    </location>
</feature>
<dbReference type="InterPro" id="IPR026307">
    <property type="entry name" value="TMEM132"/>
</dbReference>
<evidence type="ECO:0000313" key="5">
    <source>
        <dbReference type="WBParaSite" id="HDID_0000422101-mRNA-1"/>
    </source>
</evidence>
<feature type="region of interest" description="Disordered" evidence="1">
    <location>
        <begin position="750"/>
        <end position="775"/>
    </location>
</feature>
<reference evidence="5" key="1">
    <citation type="submission" date="2017-02" db="UniProtKB">
        <authorList>
            <consortium name="WormBaseParasite"/>
        </authorList>
    </citation>
    <scope>IDENTIFICATION</scope>
</reference>
<feature type="region of interest" description="Disordered" evidence="1">
    <location>
        <begin position="187"/>
        <end position="216"/>
    </location>
</feature>
<feature type="compositionally biased region" description="Polar residues" evidence="1">
    <location>
        <begin position="654"/>
        <end position="676"/>
    </location>
</feature>
<feature type="compositionally biased region" description="Polar residues" evidence="1">
    <location>
        <begin position="413"/>
        <end position="431"/>
    </location>
</feature>
<dbReference type="PANTHER" id="PTHR13388:SF11">
    <property type="entry name" value="DETONATOR, ISOFORM E"/>
    <property type="match status" value="1"/>
</dbReference>
<feature type="compositionally biased region" description="Polar residues" evidence="1">
    <location>
        <begin position="393"/>
        <end position="405"/>
    </location>
</feature>
<evidence type="ECO:0000256" key="1">
    <source>
        <dbReference type="SAM" id="MobiDB-lite"/>
    </source>
</evidence>
<feature type="region of interest" description="Disordered" evidence="1">
    <location>
        <begin position="615"/>
        <end position="676"/>
    </location>
</feature>
<feature type="region of interest" description="Disordered" evidence="1">
    <location>
        <begin position="84"/>
        <end position="129"/>
    </location>
</feature>
<feature type="region of interest" description="Disordered" evidence="1">
    <location>
        <begin position="393"/>
        <end position="431"/>
    </location>
</feature>
<evidence type="ECO:0000313" key="3">
    <source>
        <dbReference type="EMBL" id="VDL45761.1"/>
    </source>
</evidence>
<dbReference type="WBParaSite" id="HDID_0000422101-mRNA-1">
    <property type="protein sequence ID" value="HDID_0000422101-mRNA-1"/>
    <property type="gene ID" value="HDID_0000422101"/>
</dbReference>
<reference evidence="3 4" key="2">
    <citation type="submission" date="2018-11" db="EMBL/GenBank/DDBJ databases">
        <authorList>
            <consortium name="Pathogen Informatics"/>
        </authorList>
    </citation>
    <scope>NUCLEOTIDE SEQUENCE [LARGE SCALE GENOMIC DNA]</scope>
</reference>
<feature type="compositionally biased region" description="Low complexity" evidence="1">
    <location>
        <begin position="44"/>
        <end position="61"/>
    </location>
</feature>
<evidence type="ECO:0000256" key="2">
    <source>
        <dbReference type="SAM" id="Phobius"/>
    </source>
</evidence>
<sequence length="808" mass="89508">MHYGDLLRVNLHSHVDNSLLFSAPVHARIEAARPSRRREDDVSSPDISVSPPIEESLPLSSQWEAGHKTSPTHIAIETSRNQLHRFWPNPEGPDSSADNTDGDEEEAMRRGVGAPTSDQLDPSAENTGSQWKREWNHLPDTFETQQKPSAYDPKIAELFGSPALKDAPGMRSSSSYQRILYPDSIDKSSLKKNPKDKEIFVDRPNADSSLNEASSKLAEGSIEGKDGADASSSGHRPALELIMYILLGLFILIALIFAVNCGAMVARYRWEHSRGAKENLRLQHLSELAMSNANTDAAGTGECSSTSTADLQSHGDQIDTLDGIKTGTYNRCISAFATFRRKFGLRSLSQQRINRDKDWVWLGRDALAESQLDSAGSNQTGSRLATATTSIDMSKNPSLTRTPLTPTAVPSPAFNNKSRLNAVSTPQQQKMPLTGSYHGGNTRMPASQKNMLSTCATCHYEGEECSIRILTNTVEPEKSNRSASRCSIASAMNSSQHLHLPSIGHHQQSHLYRNQHSRYSPSNHRNNPNIDQRRRSAFVFGRSLILDHQNSEWQFSTEFGSHHHLQSQRCYCNRGLASPWRYRGDHHQDSNRTADNDPDAILSMLNVEGYQTLPSQMPAWQDGSNYGTPPCPPLRTSSKLRPPMLMSYYDDQNRSSGSVRPTSFPNKNSYQQDPLLTTSVTNEIYSLLADNEDDATLTRQPSARSYCPVRPNVTNQATTSNKSTITDLPRRTRSYSRIYNTDKTAIATVNNPTTTTPGSRRCSTRGPLEPQSISGGNYHHRSIYANCVPLPVPTTPSDVRSTMPDSIS</sequence>
<keyword evidence="2" id="KW-0812">Transmembrane</keyword>
<organism evidence="5">
    <name type="scientific">Hymenolepis diminuta</name>
    <name type="common">Rat tapeworm</name>
    <dbReference type="NCBI Taxonomy" id="6216"/>
    <lineage>
        <taxon>Eukaryota</taxon>
        <taxon>Metazoa</taxon>
        <taxon>Spiralia</taxon>
        <taxon>Lophotrochozoa</taxon>
        <taxon>Platyhelminthes</taxon>
        <taxon>Cestoda</taxon>
        <taxon>Eucestoda</taxon>
        <taxon>Cyclophyllidea</taxon>
        <taxon>Hymenolepididae</taxon>
        <taxon>Hymenolepis</taxon>
    </lineage>
</organism>
<dbReference type="EMBL" id="UYSG01001530">
    <property type="protein sequence ID" value="VDL45761.1"/>
    <property type="molecule type" value="Genomic_DNA"/>
</dbReference>
<feature type="region of interest" description="Disordered" evidence="1">
    <location>
        <begin position="31"/>
        <end position="69"/>
    </location>
</feature>
<evidence type="ECO:0000313" key="4">
    <source>
        <dbReference type="Proteomes" id="UP000274504"/>
    </source>
</evidence>
<accession>A0A0R3SH09</accession>
<dbReference type="Proteomes" id="UP000274504">
    <property type="component" value="Unassembled WGS sequence"/>
</dbReference>
<feature type="compositionally biased region" description="Polar residues" evidence="1">
    <location>
        <begin position="116"/>
        <end position="129"/>
    </location>
</feature>
<dbReference type="OrthoDB" id="6261457at2759"/>
<proteinExistence type="predicted"/>
<feature type="compositionally biased region" description="Basic and acidic residues" evidence="1">
    <location>
        <begin position="187"/>
        <end position="205"/>
    </location>
</feature>
<feature type="transmembrane region" description="Helical" evidence="2">
    <location>
        <begin position="241"/>
        <end position="266"/>
    </location>
</feature>
<keyword evidence="2" id="KW-0472">Membrane</keyword>
<protein>
    <submittedName>
        <fullName evidence="5">Transmembrane protein TMEM132 C-terminal domain-containing protein</fullName>
    </submittedName>
</protein>
<dbReference type="PANTHER" id="PTHR13388">
    <property type="entry name" value="DETONATOR, ISOFORM E"/>
    <property type="match status" value="1"/>
</dbReference>
<gene>
    <name evidence="3" type="ORF">HDID_LOCUS4219</name>
</gene>
<keyword evidence="2" id="KW-1133">Transmembrane helix</keyword>